<dbReference type="InterPro" id="IPR037682">
    <property type="entry name" value="TonB_C"/>
</dbReference>
<dbReference type="AlphaFoldDB" id="A0A9X1V0J3"/>
<protein>
    <submittedName>
        <fullName evidence="2">Energy transducer TonB</fullName>
    </submittedName>
</protein>
<evidence type="ECO:0000313" key="3">
    <source>
        <dbReference type="Proteomes" id="UP001139226"/>
    </source>
</evidence>
<evidence type="ECO:0000313" key="2">
    <source>
        <dbReference type="EMBL" id="MCH4822052.1"/>
    </source>
</evidence>
<name>A0A9X1V0J3_9FLAO</name>
<comment type="caution">
    <text evidence="2">The sequence shown here is derived from an EMBL/GenBank/DDBJ whole genome shotgun (WGS) entry which is preliminary data.</text>
</comment>
<accession>A0A9X1V0J3</accession>
<keyword evidence="3" id="KW-1185">Reference proteome</keyword>
<dbReference type="Gene3D" id="3.30.1150.10">
    <property type="match status" value="1"/>
</dbReference>
<gene>
    <name evidence="2" type="ORF">ML462_02610</name>
</gene>
<dbReference type="GO" id="GO:0055085">
    <property type="term" value="P:transmembrane transport"/>
    <property type="evidence" value="ECO:0007669"/>
    <property type="project" value="InterPro"/>
</dbReference>
<dbReference type="Pfam" id="PF03544">
    <property type="entry name" value="TonB_C"/>
    <property type="match status" value="1"/>
</dbReference>
<dbReference type="Proteomes" id="UP001139226">
    <property type="component" value="Unassembled WGS sequence"/>
</dbReference>
<evidence type="ECO:0000259" key="1">
    <source>
        <dbReference type="Pfam" id="PF03544"/>
    </source>
</evidence>
<reference evidence="2" key="1">
    <citation type="submission" date="2022-03" db="EMBL/GenBank/DDBJ databases">
        <title>Gramella crocea sp. nov., isolated from activated sludge of a seafood processing plant.</title>
        <authorList>
            <person name="Zhang X."/>
        </authorList>
    </citation>
    <scope>NUCLEOTIDE SEQUENCE</scope>
    <source>
        <strain evidence="2">YJ019</strain>
    </source>
</reference>
<proteinExistence type="predicted"/>
<dbReference type="EMBL" id="JAKVTV010000001">
    <property type="protein sequence ID" value="MCH4822052.1"/>
    <property type="molecule type" value="Genomic_DNA"/>
</dbReference>
<sequence>MKQYTLSLIFALIGITGFGQETDALPFEVVDRVPGYPGCEELQSAFVKDCTVQKISNFVNKNFDTSLGKELKIEGVTRIVVQFKIDENGKVTNVRSRSMDEKAEVRKALQAEANRVVSSLPQMQPAQNDGKNVAIMYSLPIALAAPNIDEEKEEINK</sequence>
<organism evidence="2 3">
    <name type="scientific">Christiangramia lutea</name>
    <dbReference type="NCBI Taxonomy" id="1607951"/>
    <lineage>
        <taxon>Bacteria</taxon>
        <taxon>Pseudomonadati</taxon>
        <taxon>Bacteroidota</taxon>
        <taxon>Flavobacteriia</taxon>
        <taxon>Flavobacteriales</taxon>
        <taxon>Flavobacteriaceae</taxon>
        <taxon>Christiangramia</taxon>
    </lineage>
</organism>
<dbReference type="SUPFAM" id="SSF74653">
    <property type="entry name" value="TolA/TonB C-terminal domain"/>
    <property type="match status" value="1"/>
</dbReference>
<dbReference type="RefSeq" id="WP_240712171.1">
    <property type="nucleotide sequence ID" value="NZ_JAKVTV010000001.1"/>
</dbReference>
<feature type="domain" description="TonB C-terminal" evidence="1">
    <location>
        <begin position="72"/>
        <end position="141"/>
    </location>
</feature>